<evidence type="ECO:0000256" key="2">
    <source>
        <dbReference type="ARBA" id="ARBA00022679"/>
    </source>
</evidence>
<dbReference type="EMBL" id="DOGS01000093">
    <property type="protein sequence ID" value="HBQ48124.1"/>
    <property type="molecule type" value="Genomic_DNA"/>
</dbReference>
<keyword evidence="2" id="KW-0808">Transferase</keyword>
<evidence type="ECO:0000313" key="5">
    <source>
        <dbReference type="EMBL" id="HBQ48124.1"/>
    </source>
</evidence>
<dbReference type="GO" id="GO:0016773">
    <property type="term" value="F:phosphotransferase activity, alcohol group as acceptor"/>
    <property type="evidence" value="ECO:0007669"/>
    <property type="project" value="InterPro"/>
</dbReference>
<dbReference type="PANTHER" id="PTHR43095">
    <property type="entry name" value="SUGAR KINASE"/>
    <property type="match status" value="1"/>
</dbReference>
<dbReference type="Proteomes" id="UP000263957">
    <property type="component" value="Unassembled WGS sequence"/>
</dbReference>
<name>A0A356W3C1_9PROT</name>
<dbReference type="PANTHER" id="PTHR43095:SF6">
    <property type="entry name" value="XYLULOSE KINASE"/>
    <property type="match status" value="1"/>
</dbReference>
<feature type="non-terminal residue" evidence="5">
    <location>
        <position position="181"/>
    </location>
</feature>
<keyword evidence="3 5" id="KW-0418">Kinase</keyword>
<reference evidence="5 6" key="1">
    <citation type="journal article" date="2018" name="Nat. Biotechnol.">
        <title>A standardized bacterial taxonomy based on genome phylogeny substantially revises the tree of life.</title>
        <authorList>
            <person name="Parks D.H."/>
            <person name="Chuvochina M."/>
            <person name="Waite D.W."/>
            <person name="Rinke C."/>
            <person name="Skarshewski A."/>
            <person name="Chaumeil P.A."/>
            <person name="Hugenholtz P."/>
        </authorList>
    </citation>
    <scope>NUCLEOTIDE SEQUENCE [LARGE SCALE GENOMIC DNA]</scope>
    <source>
        <strain evidence="5">UBA10378</strain>
    </source>
</reference>
<sequence length="181" mass="20170">MFLGIDIGTSSVKAALIDEAGRQIEVSQADLPISRPKPLWSEQNPSDWWTATNMAVAKLDVNRRHKVKAIGLSGQMHGATLLDKSLAPIRPAILWNDGRSFDECRELQENTPAFVEKGGNLVMPGFTAPKLEWVRRHEPEAFEKVAKVLLPKDYVRLRMTGELASDMSDSSGTLWMDVAER</sequence>
<dbReference type="InterPro" id="IPR043129">
    <property type="entry name" value="ATPase_NBD"/>
</dbReference>
<evidence type="ECO:0000256" key="3">
    <source>
        <dbReference type="ARBA" id="ARBA00022777"/>
    </source>
</evidence>
<dbReference type="InterPro" id="IPR050406">
    <property type="entry name" value="FGGY_Carb_Kinase"/>
</dbReference>
<dbReference type="InterPro" id="IPR018483">
    <property type="entry name" value="Carb_kinase_FGGY_CS"/>
</dbReference>
<dbReference type="PROSITE" id="PS00933">
    <property type="entry name" value="FGGY_KINASES_1"/>
    <property type="match status" value="1"/>
</dbReference>
<dbReference type="AlphaFoldDB" id="A0A356W3C1"/>
<evidence type="ECO:0000256" key="1">
    <source>
        <dbReference type="ARBA" id="ARBA00009156"/>
    </source>
</evidence>
<gene>
    <name evidence="5" type="ORF">DD728_04420</name>
</gene>
<accession>A0A356W3C1</accession>
<comment type="caution">
    <text evidence="5">The sequence shown here is derived from an EMBL/GenBank/DDBJ whole genome shotgun (WGS) entry which is preliminary data.</text>
</comment>
<protein>
    <submittedName>
        <fullName evidence="5">Xylulokinase</fullName>
    </submittedName>
</protein>
<proteinExistence type="inferred from homology"/>
<dbReference type="Pfam" id="PF00370">
    <property type="entry name" value="FGGY_N"/>
    <property type="match status" value="1"/>
</dbReference>
<feature type="domain" description="Carbohydrate kinase FGGY N-terminal" evidence="4">
    <location>
        <begin position="1"/>
        <end position="181"/>
    </location>
</feature>
<evidence type="ECO:0000259" key="4">
    <source>
        <dbReference type="Pfam" id="PF00370"/>
    </source>
</evidence>
<dbReference type="GO" id="GO:0016301">
    <property type="term" value="F:kinase activity"/>
    <property type="evidence" value="ECO:0007669"/>
    <property type="project" value="UniProtKB-KW"/>
</dbReference>
<dbReference type="GO" id="GO:0005975">
    <property type="term" value="P:carbohydrate metabolic process"/>
    <property type="evidence" value="ECO:0007669"/>
    <property type="project" value="InterPro"/>
</dbReference>
<dbReference type="InterPro" id="IPR018484">
    <property type="entry name" value="FGGY_N"/>
</dbReference>
<dbReference type="SUPFAM" id="SSF53067">
    <property type="entry name" value="Actin-like ATPase domain"/>
    <property type="match status" value="1"/>
</dbReference>
<evidence type="ECO:0000313" key="6">
    <source>
        <dbReference type="Proteomes" id="UP000263957"/>
    </source>
</evidence>
<comment type="similarity">
    <text evidence="1">Belongs to the FGGY kinase family.</text>
</comment>
<organism evidence="5 6">
    <name type="scientific">Hyphomonas atlantica</name>
    <dbReference type="NCBI Taxonomy" id="1280948"/>
    <lineage>
        <taxon>Bacteria</taxon>
        <taxon>Pseudomonadati</taxon>
        <taxon>Pseudomonadota</taxon>
        <taxon>Alphaproteobacteria</taxon>
        <taxon>Hyphomonadales</taxon>
        <taxon>Hyphomonadaceae</taxon>
        <taxon>Hyphomonas</taxon>
    </lineage>
</organism>
<dbReference type="Gene3D" id="3.30.420.40">
    <property type="match status" value="1"/>
</dbReference>